<evidence type="ECO:0000313" key="3">
    <source>
        <dbReference type="EMBL" id="KAK0662482.1"/>
    </source>
</evidence>
<feature type="domain" description="Ecp2 effector protein-like" evidence="2">
    <location>
        <begin position="43"/>
        <end position="154"/>
    </location>
</feature>
<dbReference type="Pfam" id="PF14856">
    <property type="entry name" value="Hce2"/>
    <property type="match status" value="1"/>
</dbReference>
<feature type="signal peptide" evidence="1">
    <location>
        <begin position="1"/>
        <end position="20"/>
    </location>
</feature>
<organism evidence="3 4">
    <name type="scientific">Cercophora samala</name>
    <dbReference type="NCBI Taxonomy" id="330535"/>
    <lineage>
        <taxon>Eukaryota</taxon>
        <taxon>Fungi</taxon>
        <taxon>Dikarya</taxon>
        <taxon>Ascomycota</taxon>
        <taxon>Pezizomycotina</taxon>
        <taxon>Sordariomycetes</taxon>
        <taxon>Sordariomycetidae</taxon>
        <taxon>Sordariales</taxon>
        <taxon>Lasiosphaeriaceae</taxon>
        <taxon>Cercophora</taxon>
    </lineage>
</organism>
<sequence>MNIFNIALALAGYLAARVQATPATPATNDALHVGTQNSPIGTHCGPSTYQGYLSNSLVDDCLKMLDNLSPDAGGGGEDGLGRGDEDWTIVGKFHRVIGNFSTCAFGCQVTYPEGAMAMLGIEDVRRVVLDSIKIFKHAEDGGDEKVGAEGDFKCDFAGSQDTTISWYLFNPNDGNSTMADNGPWSN</sequence>
<accession>A0AA40D5I4</accession>
<dbReference type="AlphaFoldDB" id="A0AA40D5I4"/>
<evidence type="ECO:0000256" key="1">
    <source>
        <dbReference type="SAM" id="SignalP"/>
    </source>
</evidence>
<gene>
    <name evidence="3" type="ORF">QBC41DRAFT_235227</name>
</gene>
<keyword evidence="4" id="KW-1185">Reference proteome</keyword>
<dbReference type="Proteomes" id="UP001174997">
    <property type="component" value="Unassembled WGS sequence"/>
</dbReference>
<reference evidence="3" key="1">
    <citation type="submission" date="2023-06" db="EMBL/GenBank/DDBJ databases">
        <title>Genome-scale phylogeny and comparative genomics of the fungal order Sordariales.</title>
        <authorList>
            <consortium name="Lawrence Berkeley National Laboratory"/>
            <person name="Hensen N."/>
            <person name="Bonometti L."/>
            <person name="Westerberg I."/>
            <person name="Brannstrom I.O."/>
            <person name="Guillou S."/>
            <person name="Cros-Aarteil S."/>
            <person name="Calhoun S."/>
            <person name="Haridas S."/>
            <person name="Kuo A."/>
            <person name="Mondo S."/>
            <person name="Pangilinan J."/>
            <person name="Riley R."/>
            <person name="Labutti K."/>
            <person name="Andreopoulos B."/>
            <person name="Lipzen A."/>
            <person name="Chen C."/>
            <person name="Yanf M."/>
            <person name="Daum C."/>
            <person name="Ng V."/>
            <person name="Clum A."/>
            <person name="Steindorff A."/>
            <person name="Ohm R."/>
            <person name="Martin F."/>
            <person name="Silar P."/>
            <person name="Natvig D."/>
            <person name="Lalanne C."/>
            <person name="Gautier V."/>
            <person name="Ament-Velasquez S.L."/>
            <person name="Kruys A."/>
            <person name="Hutchinson M.I."/>
            <person name="Powell A.J."/>
            <person name="Barry K."/>
            <person name="Miller A.N."/>
            <person name="Grigoriev I.V."/>
            <person name="Debuchy R."/>
            <person name="Gladieux P."/>
            <person name="Thoren M.H."/>
            <person name="Johannesson H."/>
        </authorList>
    </citation>
    <scope>NUCLEOTIDE SEQUENCE</scope>
    <source>
        <strain evidence="3">CBS 307.81</strain>
    </source>
</reference>
<dbReference type="InterPro" id="IPR029226">
    <property type="entry name" value="Ecp2-like"/>
</dbReference>
<keyword evidence="1" id="KW-0732">Signal</keyword>
<dbReference type="EMBL" id="JAULSY010000141">
    <property type="protein sequence ID" value="KAK0662482.1"/>
    <property type="molecule type" value="Genomic_DNA"/>
</dbReference>
<name>A0AA40D5I4_9PEZI</name>
<comment type="caution">
    <text evidence="3">The sequence shown here is derived from an EMBL/GenBank/DDBJ whole genome shotgun (WGS) entry which is preliminary data.</text>
</comment>
<protein>
    <recommendedName>
        <fullName evidence="2">Ecp2 effector protein-like domain-containing protein</fullName>
    </recommendedName>
</protein>
<feature type="chain" id="PRO_5041426166" description="Ecp2 effector protein-like domain-containing protein" evidence="1">
    <location>
        <begin position="21"/>
        <end position="186"/>
    </location>
</feature>
<evidence type="ECO:0000313" key="4">
    <source>
        <dbReference type="Proteomes" id="UP001174997"/>
    </source>
</evidence>
<evidence type="ECO:0000259" key="2">
    <source>
        <dbReference type="Pfam" id="PF14856"/>
    </source>
</evidence>
<proteinExistence type="predicted"/>